<dbReference type="PANTHER" id="PTHR21338:SF0">
    <property type="entry name" value="LARGE RIBOSOMAL SUBUNIT PROTEIN ML41"/>
    <property type="match status" value="1"/>
</dbReference>
<evidence type="ECO:0000256" key="3">
    <source>
        <dbReference type="ARBA" id="ARBA00022946"/>
    </source>
</evidence>
<evidence type="ECO:0000256" key="6">
    <source>
        <dbReference type="ARBA" id="ARBA00023274"/>
    </source>
</evidence>
<dbReference type="GeneID" id="30213181"/>
<keyword evidence="6" id="KW-0687">Ribonucleoprotein</keyword>
<reference evidence="8" key="1">
    <citation type="submission" date="2013-07" db="EMBL/GenBank/DDBJ databases">
        <title>The Genome Sequence of Cryptococcus bestiolae CBS10118.</title>
        <authorList>
            <consortium name="The Broad Institute Genome Sequencing Platform"/>
            <person name="Cuomo C."/>
            <person name="Litvintseva A."/>
            <person name="Chen Y."/>
            <person name="Heitman J."/>
            <person name="Sun S."/>
            <person name="Springer D."/>
            <person name="Dromer F."/>
            <person name="Young S.K."/>
            <person name="Zeng Q."/>
            <person name="Gargeya S."/>
            <person name="Fitzgerald M."/>
            <person name="Abouelleil A."/>
            <person name="Alvarado L."/>
            <person name="Berlin A.M."/>
            <person name="Chapman S.B."/>
            <person name="Dewar J."/>
            <person name="Goldberg J."/>
            <person name="Griggs A."/>
            <person name="Gujja S."/>
            <person name="Hansen M."/>
            <person name="Howarth C."/>
            <person name="Imamovic A."/>
            <person name="Larimer J."/>
            <person name="McCowan C."/>
            <person name="Murphy C."/>
            <person name="Pearson M."/>
            <person name="Priest M."/>
            <person name="Roberts A."/>
            <person name="Saif S."/>
            <person name="Shea T."/>
            <person name="Sykes S."/>
            <person name="Wortman J."/>
            <person name="Nusbaum C."/>
            <person name="Birren B."/>
        </authorList>
    </citation>
    <scope>NUCLEOTIDE SEQUENCE [LARGE SCALE GENOMIC DNA]</scope>
    <source>
        <strain evidence="8">CBS 10118</strain>
    </source>
</reference>
<dbReference type="EMBL" id="CP144543">
    <property type="protein sequence ID" value="WVW83479.1"/>
    <property type="molecule type" value="Genomic_DNA"/>
</dbReference>
<evidence type="ECO:0000256" key="7">
    <source>
        <dbReference type="SAM" id="MobiDB-lite"/>
    </source>
</evidence>
<organism evidence="8">
    <name type="scientific">Kwoniella bestiolae CBS 10118</name>
    <dbReference type="NCBI Taxonomy" id="1296100"/>
    <lineage>
        <taxon>Eukaryota</taxon>
        <taxon>Fungi</taxon>
        <taxon>Dikarya</taxon>
        <taxon>Basidiomycota</taxon>
        <taxon>Agaricomycotina</taxon>
        <taxon>Tremellomycetes</taxon>
        <taxon>Tremellales</taxon>
        <taxon>Cryptococcaceae</taxon>
        <taxon>Kwoniella</taxon>
    </lineage>
</organism>
<dbReference type="OrthoDB" id="408933at2759"/>
<comment type="similarity">
    <text evidence="2">Belongs to the mitochondrion-specific ribosomal protein mL41 family.</text>
</comment>
<dbReference type="GO" id="GO:0006412">
    <property type="term" value="P:translation"/>
    <property type="evidence" value="ECO:0007669"/>
    <property type="project" value="TreeGrafter"/>
</dbReference>
<keyword evidence="3" id="KW-0809">Transit peptide</keyword>
<comment type="subcellular location">
    <subcellularLocation>
        <location evidence="1">Mitochondrion</location>
    </subcellularLocation>
</comment>
<evidence type="ECO:0000313" key="10">
    <source>
        <dbReference type="Proteomes" id="UP000092730"/>
    </source>
</evidence>
<dbReference type="EMBL" id="KI894026">
    <property type="protein sequence ID" value="OCF22001.1"/>
    <property type="molecule type" value="Genomic_DNA"/>
</dbReference>
<name>A0A1B9FTB0_9TREE</name>
<dbReference type="InterPro" id="IPR019189">
    <property type="entry name" value="Ribosomal_mL41"/>
</dbReference>
<dbReference type="PANTHER" id="PTHR21338">
    <property type="entry name" value="MITOCHONDRIAL RIBOSOMAL PROTEIN L41"/>
    <property type="match status" value="1"/>
</dbReference>
<dbReference type="VEuPathDB" id="FungiDB:I302_08782"/>
<dbReference type="Pfam" id="PF09809">
    <property type="entry name" value="MRP-L27"/>
    <property type="match status" value="1"/>
</dbReference>
<evidence type="ECO:0000313" key="9">
    <source>
        <dbReference type="EMBL" id="WVW83479.1"/>
    </source>
</evidence>
<evidence type="ECO:0000256" key="5">
    <source>
        <dbReference type="ARBA" id="ARBA00023128"/>
    </source>
</evidence>
<feature type="region of interest" description="Disordered" evidence="7">
    <location>
        <begin position="174"/>
        <end position="208"/>
    </location>
</feature>
<feature type="compositionally biased region" description="Basic and acidic residues" evidence="7">
    <location>
        <begin position="187"/>
        <end position="201"/>
    </location>
</feature>
<accession>A0A1B9FTB0</accession>
<dbReference type="Proteomes" id="UP000092730">
    <property type="component" value="Chromosome 3"/>
</dbReference>
<feature type="region of interest" description="Disordered" evidence="7">
    <location>
        <begin position="1"/>
        <end position="45"/>
    </location>
</feature>
<reference evidence="9" key="4">
    <citation type="submission" date="2024-02" db="EMBL/GenBank/DDBJ databases">
        <title>Comparative genomics of Cryptococcus and Kwoniella reveals pathogenesis evolution and contrasting modes of karyotype evolution via chromosome fusion or intercentromeric recombination.</title>
        <authorList>
            <person name="Coelho M.A."/>
            <person name="David-Palma M."/>
            <person name="Shea T."/>
            <person name="Bowers K."/>
            <person name="McGinley-Smith S."/>
            <person name="Mohammad A.W."/>
            <person name="Gnirke A."/>
            <person name="Yurkov A.M."/>
            <person name="Nowrousian M."/>
            <person name="Sun S."/>
            <person name="Cuomo C.A."/>
            <person name="Heitman J."/>
        </authorList>
    </citation>
    <scope>NUCLEOTIDE SEQUENCE</scope>
    <source>
        <strain evidence="9">CBS 10118</strain>
    </source>
</reference>
<sequence>MRPTSVIAGASRLPLTPKRGNKDFYKGTGQSRVPGGGHRTGPPGVHVVKGKAKYRVLDEKVRIFVGPGAKVLEETELRPYVATQQILDTSKGLTKFFNPYSKSSSNRPKFPSFSPMPSPPQVPSATLEGEMELGKLGRKDFTQFSKRYQNLTGEEKQALIMDFRRNWFNEMSARYGGAGKSNEQVQAEERETKELEARSEGETQQTTA</sequence>
<dbReference type="GO" id="GO:0005762">
    <property type="term" value="C:mitochondrial large ribosomal subunit"/>
    <property type="evidence" value="ECO:0007669"/>
    <property type="project" value="InterPro"/>
</dbReference>
<evidence type="ECO:0000256" key="4">
    <source>
        <dbReference type="ARBA" id="ARBA00022980"/>
    </source>
</evidence>
<dbReference type="GO" id="GO:0003735">
    <property type="term" value="F:structural constituent of ribosome"/>
    <property type="evidence" value="ECO:0007669"/>
    <property type="project" value="InterPro"/>
</dbReference>
<proteinExistence type="inferred from homology"/>
<gene>
    <name evidence="8" type="ORF">I302_08782</name>
    <name evidence="9" type="ORF">I302_105500</name>
</gene>
<reference evidence="8" key="3">
    <citation type="submission" date="2014-01" db="EMBL/GenBank/DDBJ databases">
        <title>Evolution of pathogenesis and genome organization in the Tremellales.</title>
        <authorList>
            <person name="Cuomo C."/>
            <person name="Litvintseva A."/>
            <person name="Heitman J."/>
            <person name="Chen Y."/>
            <person name="Sun S."/>
            <person name="Springer D."/>
            <person name="Dromer F."/>
            <person name="Young S."/>
            <person name="Zeng Q."/>
            <person name="Chapman S."/>
            <person name="Gujja S."/>
            <person name="Saif S."/>
            <person name="Birren B."/>
        </authorList>
    </citation>
    <scope>NUCLEOTIDE SEQUENCE</scope>
    <source>
        <strain evidence="8">CBS 10118</strain>
    </source>
</reference>
<keyword evidence="5" id="KW-0496">Mitochondrion</keyword>
<protein>
    <submittedName>
        <fullName evidence="8">Uncharacterized protein</fullName>
    </submittedName>
</protein>
<dbReference type="RefSeq" id="XP_019043071.1">
    <property type="nucleotide sequence ID" value="XM_019195358.1"/>
</dbReference>
<evidence type="ECO:0000313" key="8">
    <source>
        <dbReference type="EMBL" id="OCF22001.1"/>
    </source>
</evidence>
<dbReference type="KEGG" id="kbi:30213181"/>
<evidence type="ECO:0000256" key="1">
    <source>
        <dbReference type="ARBA" id="ARBA00004173"/>
    </source>
</evidence>
<reference evidence="9" key="2">
    <citation type="submission" date="2013-07" db="EMBL/GenBank/DDBJ databases">
        <authorList>
            <consortium name="The Broad Institute Genome Sequencing Platform"/>
            <person name="Cuomo C."/>
            <person name="Litvintseva A."/>
            <person name="Chen Y."/>
            <person name="Heitman J."/>
            <person name="Sun S."/>
            <person name="Springer D."/>
            <person name="Dromer F."/>
            <person name="Young S.K."/>
            <person name="Zeng Q."/>
            <person name="Gargeya S."/>
            <person name="Fitzgerald M."/>
            <person name="Abouelleil A."/>
            <person name="Alvarado L."/>
            <person name="Berlin A.M."/>
            <person name="Chapman S.B."/>
            <person name="Dewar J."/>
            <person name="Goldberg J."/>
            <person name="Griggs A."/>
            <person name="Gujja S."/>
            <person name="Hansen M."/>
            <person name="Howarth C."/>
            <person name="Imamovic A."/>
            <person name="Larimer J."/>
            <person name="McCowan C."/>
            <person name="Murphy C."/>
            <person name="Pearson M."/>
            <person name="Priest M."/>
            <person name="Roberts A."/>
            <person name="Saif S."/>
            <person name="Shea T."/>
            <person name="Sykes S."/>
            <person name="Wortman J."/>
            <person name="Nusbaum C."/>
            <person name="Birren B."/>
        </authorList>
    </citation>
    <scope>NUCLEOTIDE SEQUENCE</scope>
    <source>
        <strain evidence="9">CBS 10118</strain>
    </source>
</reference>
<evidence type="ECO:0000256" key="2">
    <source>
        <dbReference type="ARBA" id="ARBA00010152"/>
    </source>
</evidence>
<dbReference type="AlphaFoldDB" id="A0A1B9FTB0"/>
<keyword evidence="4" id="KW-0689">Ribosomal protein</keyword>
<feature type="region of interest" description="Disordered" evidence="7">
    <location>
        <begin position="104"/>
        <end position="125"/>
    </location>
</feature>
<keyword evidence="10" id="KW-1185">Reference proteome</keyword>